<keyword evidence="4" id="KW-1003">Cell membrane</keyword>
<evidence type="ECO:0000256" key="1">
    <source>
        <dbReference type="ARBA" id="ARBA00001970"/>
    </source>
</evidence>
<dbReference type="AlphaFoldDB" id="K6X020"/>
<evidence type="ECO:0000256" key="3">
    <source>
        <dbReference type="ARBA" id="ARBA00022448"/>
    </source>
</evidence>
<dbReference type="SUPFAM" id="SSF81342">
    <property type="entry name" value="Transmembrane di-heme cytochromes"/>
    <property type="match status" value="1"/>
</dbReference>
<evidence type="ECO:0000256" key="7">
    <source>
        <dbReference type="ARBA" id="ARBA00022723"/>
    </source>
</evidence>
<evidence type="ECO:0000259" key="14">
    <source>
        <dbReference type="Pfam" id="PF01292"/>
    </source>
</evidence>
<dbReference type="InterPro" id="IPR016174">
    <property type="entry name" value="Di-haem_cyt_TM"/>
</dbReference>
<dbReference type="InterPro" id="IPR011577">
    <property type="entry name" value="Cyt_b561_bac/Ni-Hgenase"/>
</dbReference>
<keyword evidence="5" id="KW-0349">Heme</keyword>
<feature type="transmembrane region" description="Helical" evidence="13">
    <location>
        <begin position="12"/>
        <end position="31"/>
    </location>
</feature>
<organism evidence="15 16">
    <name type="scientific">Aliiglaciecola lipolytica E3</name>
    <dbReference type="NCBI Taxonomy" id="1127673"/>
    <lineage>
        <taxon>Bacteria</taxon>
        <taxon>Pseudomonadati</taxon>
        <taxon>Pseudomonadota</taxon>
        <taxon>Gammaproteobacteria</taxon>
        <taxon>Alteromonadales</taxon>
        <taxon>Alteromonadaceae</taxon>
        <taxon>Aliiglaciecola</taxon>
    </lineage>
</organism>
<sequence length="184" mass="20253">MSHSYSSGSKILHWSMALIILSMLALGFSMVQSLAVWQVEAIALHKSFGILAFILVIVRVVNRVKTPSPALPDDLANTQKLAAKATQIGLYVAMFAMPLSGYLMQNADNRPVTFFEWFALPNLISPNIELYAVFREIHGLAAIIFLVLITMHVCAALYHGIVRQDSVLSSMTMSSKSASSKHEE</sequence>
<dbReference type="STRING" id="1127673.GLIP_1378"/>
<evidence type="ECO:0000313" key="16">
    <source>
        <dbReference type="Proteomes" id="UP000006334"/>
    </source>
</evidence>
<feature type="transmembrane region" description="Helical" evidence="13">
    <location>
        <begin position="81"/>
        <end position="102"/>
    </location>
</feature>
<evidence type="ECO:0000256" key="9">
    <source>
        <dbReference type="ARBA" id="ARBA00022989"/>
    </source>
</evidence>
<evidence type="ECO:0000256" key="10">
    <source>
        <dbReference type="ARBA" id="ARBA00023004"/>
    </source>
</evidence>
<evidence type="ECO:0000256" key="6">
    <source>
        <dbReference type="ARBA" id="ARBA00022692"/>
    </source>
</evidence>
<evidence type="ECO:0000256" key="4">
    <source>
        <dbReference type="ARBA" id="ARBA00022475"/>
    </source>
</evidence>
<reference evidence="15 16" key="1">
    <citation type="journal article" date="2017" name="Antonie Van Leeuwenhoek">
        <title>Rhizobium rhizosphaerae sp. nov., a novel species isolated from rice rhizosphere.</title>
        <authorList>
            <person name="Zhao J.J."/>
            <person name="Zhang J."/>
            <person name="Zhang R.J."/>
            <person name="Zhang C.W."/>
            <person name="Yin H.Q."/>
            <person name="Zhang X.X."/>
        </authorList>
    </citation>
    <scope>NUCLEOTIDE SEQUENCE [LARGE SCALE GENOMIC DNA]</scope>
    <source>
        <strain evidence="15 16">E3</strain>
    </source>
</reference>
<dbReference type="Proteomes" id="UP000006334">
    <property type="component" value="Unassembled WGS sequence"/>
</dbReference>
<feature type="transmembrane region" description="Helical" evidence="13">
    <location>
        <begin position="43"/>
        <end position="61"/>
    </location>
</feature>
<evidence type="ECO:0000256" key="11">
    <source>
        <dbReference type="ARBA" id="ARBA00023136"/>
    </source>
</evidence>
<name>K6X020_9ALTE</name>
<evidence type="ECO:0000256" key="5">
    <source>
        <dbReference type="ARBA" id="ARBA00022617"/>
    </source>
</evidence>
<evidence type="ECO:0000256" key="8">
    <source>
        <dbReference type="ARBA" id="ARBA00022982"/>
    </source>
</evidence>
<dbReference type="Pfam" id="PF01292">
    <property type="entry name" value="Ni_hydr_CYTB"/>
    <property type="match status" value="1"/>
</dbReference>
<feature type="transmembrane region" description="Helical" evidence="13">
    <location>
        <begin position="140"/>
        <end position="161"/>
    </location>
</feature>
<keyword evidence="10" id="KW-0408">Iron</keyword>
<evidence type="ECO:0000256" key="13">
    <source>
        <dbReference type="SAM" id="Phobius"/>
    </source>
</evidence>
<dbReference type="GO" id="GO:0022904">
    <property type="term" value="P:respiratory electron transport chain"/>
    <property type="evidence" value="ECO:0007669"/>
    <property type="project" value="InterPro"/>
</dbReference>
<keyword evidence="6 13" id="KW-0812">Transmembrane</keyword>
<comment type="cofactor">
    <cofactor evidence="1">
        <name>heme b</name>
        <dbReference type="ChEBI" id="CHEBI:60344"/>
    </cofactor>
</comment>
<keyword evidence="7" id="KW-0479">Metal-binding</keyword>
<dbReference type="EMBL" id="BAEN01000030">
    <property type="protein sequence ID" value="GAC14019.1"/>
    <property type="molecule type" value="Genomic_DNA"/>
</dbReference>
<feature type="domain" description="Cytochrome b561 bacterial/Ni-hydrogenase" evidence="14">
    <location>
        <begin position="5"/>
        <end position="172"/>
    </location>
</feature>
<dbReference type="GO" id="GO:0046872">
    <property type="term" value="F:metal ion binding"/>
    <property type="evidence" value="ECO:0007669"/>
    <property type="project" value="UniProtKB-KW"/>
</dbReference>
<dbReference type="InterPro" id="IPR052168">
    <property type="entry name" value="Cytochrome_b561_oxidase"/>
</dbReference>
<dbReference type="PANTHER" id="PTHR30529:SF1">
    <property type="entry name" value="CYTOCHROME B561 HOMOLOG 2"/>
    <property type="match status" value="1"/>
</dbReference>
<comment type="similarity">
    <text evidence="12">Belongs to the cytochrome b561 family.</text>
</comment>
<dbReference type="RefSeq" id="WP_008843835.1">
    <property type="nucleotide sequence ID" value="NZ_BAEN01000030.1"/>
</dbReference>
<evidence type="ECO:0000256" key="12">
    <source>
        <dbReference type="ARBA" id="ARBA00037975"/>
    </source>
</evidence>
<comment type="caution">
    <text evidence="15">The sequence shown here is derived from an EMBL/GenBank/DDBJ whole genome shotgun (WGS) entry which is preliminary data.</text>
</comment>
<protein>
    <submittedName>
        <fullName evidence="15">Cytochrome b561</fullName>
    </submittedName>
</protein>
<dbReference type="GO" id="GO:0020037">
    <property type="term" value="F:heme binding"/>
    <property type="evidence" value="ECO:0007669"/>
    <property type="project" value="TreeGrafter"/>
</dbReference>
<keyword evidence="11 13" id="KW-0472">Membrane</keyword>
<dbReference type="eggNOG" id="COG3038">
    <property type="taxonomic scope" value="Bacteria"/>
</dbReference>
<keyword evidence="8" id="KW-0249">Electron transport</keyword>
<evidence type="ECO:0000313" key="15">
    <source>
        <dbReference type="EMBL" id="GAC14019.1"/>
    </source>
</evidence>
<comment type="subcellular location">
    <subcellularLocation>
        <location evidence="2">Cell membrane</location>
        <topology evidence="2">Multi-pass membrane protein</topology>
    </subcellularLocation>
</comment>
<dbReference type="GO" id="GO:0009055">
    <property type="term" value="F:electron transfer activity"/>
    <property type="evidence" value="ECO:0007669"/>
    <property type="project" value="InterPro"/>
</dbReference>
<keyword evidence="16" id="KW-1185">Reference proteome</keyword>
<dbReference type="OrthoDB" id="1247465at2"/>
<gene>
    <name evidence="15" type="primary">cybB</name>
    <name evidence="15" type="ORF">GLIP_1378</name>
</gene>
<keyword evidence="3" id="KW-0813">Transport</keyword>
<keyword evidence="9 13" id="KW-1133">Transmembrane helix</keyword>
<accession>K6X020</accession>
<evidence type="ECO:0000256" key="2">
    <source>
        <dbReference type="ARBA" id="ARBA00004651"/>
    </source>
</evidence>
<dbReference type="GO" id="GO:0005886">
    <property type="term" value="C:plasma membrane"/>
    <property type="evidence" value="ECO:0007669"/>
    <property type="project" value="UniProtKB-SubCell"/>
</dbReference>
<dbReference type="PANTHER" id="PTHR30529">
    <property type="entry name" value="CYTOCHROME B561"/>
    <property type="match status" value="1"/>
</dbReference>
<proteinExistence type="inferred from homology"/>
<dbReference type="Gene3D" id="1.20.950.20">
    <property type="entry name" value="Transmembrane di-heme cytochromes, Chain C"/>
    <property type="match status" value="2"/>
</dbReference>